<dbReference type="KEGG" id="rva:Rvan_3424"/>
<dbReference type="EMBL" id="CP002292">
    <property type="protein sequence ID" value="ADP72605.1"/>
    <property type="molecule type" value="Genomic_DNA"/>
</dbReference>
<evidence type="ECO:0000313" key="10">
    <source>
        <dbReference type="Proteomes" id="UP000001399"/>
    </source>
</evidence>
<feature type="signal peptide" evidence="7">
    <location>
        <begin position="1"/>
        <end position="28"/>
    </location>
</feature>
<dbReference type="Gene3D" id="3.30.2010.10">
    <property type="entry name" value="Metalloproteases ('zincins'), catalytic domain"/>
    <property type="match status" value="1"/>
</dbReference>
<dbReference type="AlphaFoldDB" id="E3I3F7"/>
<dbReference type="SUPFAM" id="SSF48452">
    <property type="entry name" value="TPR-like"/>
    <property type="match status" value="1"/>
</dbReference>
<protein>
    <submittedName>
        <fullName evidence="9">Peptidase M48 Ste24p</fullName>
    </submittedName>
</protein>
<keyword evidence="7" id="KW-0732">Signal</keyword>
<dbReference type="Proteomes" id="UP000001399">
    <property type="component" value="Chromosome"/>
</dbReference>
<dbReference type="InterPro" id="IPR011990">
    <property type="entry name" value="TPR-like_helical_dom_sf"/>
</dbReference>
<keyword evidence="6" id="KW-0482">Metalloprotease</keyword>
<evidence type="ECO:0000256" key="6">
    <source>
        <dbReference type="ARBA" id="ARBA00023049"/>
    </source>
</evidence>
<dbReference type="HOGENOM" id="CLU_030556_2_0_5"/>
<dbReference type="InterPro" id="IPR051156">
    <property type="entry name" value="Mito/Outer_Membr_Metalloprot"/>
</dbReference>
<keyword evidence="5" id="KW-0862">Zinc</keyword>
<evidence type="ECO:0000259" key="8">
    <source>
        <dbReference type="Pfam" id="PF01435"/>
    </source>
</evidence>
<dbReference type="CDD" id="cd07324">
    <property type="entry name" value="M48C_Oma1-like"/>
    <property type="match status" value="1"/>
</dbReference>
<dbReference type="Pfam" id="PF01435">
    <property type="entry name" value="Peptidase_M48"/>
    <property type="match status" value="1"/>
</dbReference>
<reference evidence="10" key="1">
    <citation type="journal article" date="2011" name="J. Bacteriol.">
        <title>Genome sequences of eight morphologically diverse alphaproteobacteria.</title>
        <authorList>
            <consortium name="US DOE Joint Genome Institute"/>
            <person name="Brown P.J."/>
            <person name="Kysela D.T."/>
            <person name="Buechlein A."/>
            <person name="Hemmerich C."/>
            <person name="Brun Y.V."/>
        </authorList>
    </citation>
    <scope>NUCLEOTIDE SEQUENCE [LARGE SCALE GENOMIC DNA]</scope>
    <source>
        <strain evidence="10">ATCC 17100 / ATH 3.1.1 / DSM 162 / LMG 4299</strain>
    </source>
</reference>
<dbReference type="eggNOG" id="COG4783">
    <property type="taxonomic scope" value="Bacteria"/>
</dbReference>
<dbReference type="InterPro" id="IPR001915">
    <property type="entry name" value="Peptidase_M48"/>
</dbReference>
<comment type="cofactor">
    <cofactor evidence="1">
        <name>Zn(2+)</name>
        <dbReference type="ChEBI" id="CHEBI:29105"/>
    </cofactor>
</comment>
<evidence type="ECO:0000256" key="2">
    <source>
        <dbReference type="ARBA" id="ARBA00022670"/>
    </source>
</evidence>
<dbReference type="GO" id="GO:0016020">
    <property type="term" value="C:membrane"/>
    <property type="evidence" value="ECO:0007669"/>
    <property type="project" value="TreeGrafter"/>
</dbReference>
<dbReference type="GO" id="GO:0046872">
    <property type="term" value="F:metal ion binding"/>
    <property type="evidence" value="ECO:0007669"/>
    <property type="project" value="UniProtKB-KW"/>
</dbReference>
<keyword evidence="2" id="KW-0645">Protease</keyword>
<dbReference type="PANTHER" id="PTHR22726:SF1">
    <property type="entry name" value="METALLOENDOPEPTIDASE OMA1, MITOCHONDRIAL"/>
    <property type="match status" value="1"/>
</dbReference>
<keyword evidence="3" id="KW-0479">Metal-binding</keyword>
<evidence type="ECO:0000256" key="3">
    <source>
        <dbReference type="ARBA" id="ARBA00022723"/>
    </source>
</evidence>
<gene>
    <name evidence="9" type="ordered locus">Rvan_3424</name>
</gene>
<keyword evidence="10" id="KW-1185">Reference proteome</keyword>
<name>E3I3F7_RHOVT</name>
<dbReference type="RefSeq" id="WP_013420963.1">
    <property type="nucleotide sequence ID" value="NC_014664.1"/>
</dbReference>
<sequence>MALSQTISRLRKLAACVAIFATAASATAAAQEISLIRDAETEALIADYTAPIFRAAGVSGNNIKVHLVNDGSFNAFVVDGRNMFINTGAILQSETPNQIIGVIAHETGHIKGGHITGLRQQIAKMQTAALMLQVLSIGTMVGGAASGSSEAMQGGSAMMMGGSQVLMRSILSYRRAQESAADQAGVEFLNKSQQSPAGMLKTFRYFANQSLGNTRVDPYIQTHPVPAERIAQLEEIAKKSPYFGQKDSAQLQLRHDLVRAKIAAYTWKNNPQAIARQYNDNGLPSRYARAIMKYHMGGYPSAAPALEELIAQQPQNPWFHELKGTFLLESGRAKEAVAPFRKAVSLVSKSGFMRIELAQAILESGGGSADEALQLLRVGMVEEEQSYLGYRLQAQAYGKLRRFPEADLASALAAFHKGDVKVAKMMAERAKNGLAAGSPGWVKADDIVNFKMEKVRG</sequence>
<dbReference type="GO" id="GO:0004222">
    <property type="term" value="F:metalloendopeptidase activity"/>
    <property type="evidence" value="ECO:0007669"/>
    <property type="project" value="InterPro"/>
</dbReference>
<feature type="domain" description="Peptidase M48" evidence="8">
    <location>
        <begin position="49"/>
        <end position="236"/>
    </location>
</feature>
<dbReference type="Gene3D" id="1.25.40.10">
    <property type="entry name" value="Tetratricopeptide repeat domain"/>
    <property type="match status" value="1"/>
</dbReference>
<accession>E3I3F7</accession>
<evidence type="ECO:0000256" key="7">
    <source>
        <dbReference type="SAM" id="SignalP"/>
    </source>
</evidence>
<keyword evidence="4" id="KW-0378">Hydrolase</keyword>
<dbReference type="PANTHER" id="PTHR22726">
    <property type="entry name" value="METALLOENDOPEPTIDASE OMA1"/>
    <property type="match status" value="1"/>
</dbReference>
<evidence type="ECO:0000256" key="4">
    <source>
        <dbReference type="ARBA" id="ARBA00022801"/>
    </source>
</evidence>
<proteinExistence type="predicted"/>
<organism evidence="9 10">
    <name type="scientific">Rhodomicrobium vannielii (strain ATCC 17100 / DSM 162 / LMG 4299 / NCIMB 10020 / ATH 3.1.1)</name>
    <dbReference type="NCBI Taxonomy" id="648757"/>
    <lineage>
        <taxon>Bacteria</taxon>
        <taxon>Pseudomonadati</taxon>
        <taxon>Pseudomonadota</taxon>
        <taxon>Alphaproteobacteria</taxon>
        <taxon>Hyphomicrobiales</taxon>
        <taxon>Hyphomicrobiaceae</taxon>
        <taxon>Rhodomicrobium</taxon>
    </lineage>
</organism>
<dbReference type="OrthoDB" id="9814887at2"/>
<evidence type="ECO:0000256" key="5">
    <source>
        <dbReference type="ARBA" id="ARBA00022833"/>
    </source>
</evidence>
<dbReference type="GO" id="GO:0051603">
    <property type="term" value="P:proteolysis involved in protein catabolic process"/>
    <property type="evidence" value="ECO:0007669"/>
    <property type="project" value="TreeGrafter"/>
</dbReference>
<dbReference type="STRING" id="648757.Rvan_3424"/>
<evidence type="ECO:0000313" key="9">
    <source>
        <dbReference type="EMBL" id="ADP72605.1"/>
    </source>
</evidence>
<feature type="chain" id="PRO_5003171766" evidence="7">
    <location>
        <begin position="29"/>
        <end position="457"/>
    </location>
</feature>
<evidence type="ECO:0000256" key="1">
    <source>
        <dbReference type="ARBA" id="ARBA00001947"/>
    </source>
</evidence>